<evidence type="ECO:0000256" key="4">
    <source>
        <dbReference type="SAM" id="MobiDB-lite"/>
    </source>
</evidence>
<evidence type="ECO:0000256" key="1">
    <source>
        <dbReference type="ARBA" id="ARBA00001957"/>
    </source>
</evidence>
<evidence type="ECO:0000256" key="3">
    <source>
        <dbReference type="ARBA" id="ARBA00022553"/>
    </source>
</evidence>
<name>A0ABV9YDG3_9PSEU</name>
<dbReference type="Gene3D" id="3.30.559.30">
    <property type="entry name" value="Nonribosomal peptide synthetase, condensation domain"/>
    <property type="match status" value="3"/>
</dbReference>
<reference evidence="7" key="1">
    <citation type="journal article" date="2019" name="Int. J. Syst. Evol. Microbiol.">
        <title>The Global Catalogue of Microorganisms (GCM) 10K type strain sequencing project: providing services to taxonomists for standard genome sequencing and annotation.</title>
        <authorList>
            <consortium name="The Broad Institute Genomics Platform"/>
            <consortium name="The Broad Institute Genome Sequencing Center for Infectious Disease"/>
            <person name="Wu L."/>
            <person name="Ma J."/>
        </authorList>
    </citation>
    <scope>NUCLEOTIDE SEQUENCE [LARGE SCALE GENOMIC DNA]</scope>
    <source>
        <strain evidence="7">KCTC 12848</strain>
    </source>
</reference>
<dbReference type="SUPFAM" id="SSF56801">
    <property type="entry name" value="Acetyl-CoA synthetase-like"/>
    <property type="match status" value="1"/>
</dbReference>
<keyword evidence="7" id="KW-1185">Reference proteome</keyword>
<sequence>MAHQRHRVPTAPRAGDDVGPTATGNAVLLPLSTAQRGLWVAHQLDATGNAYNCAVYLAIGGRLDHTALREAWRLLRVEADVLRVSAMVEDDTGLRQVVVPAEQDADLPVVDLSGAPDPVAEADRWVRADATSAVDLTAGPVSRFALLRLAEDHHRVYYRLPHALVDGYGMSLLGRRLSELYTEVVGGPPGTPLAPLPVLLAEDADYRASAGFDADRDYWLDRFGDRPEPMRLPGNRSAAHDERLRRDLPFDPAVRARLGAIAAGHATTWQVVFLAAVAAYLRRATLREDVVLGMPVSGRRGAAARRAPGMATNTVALRVAVAGSATLAGLVPAVAAEVRAALRHERYQLPDLHQDLGLRGGANALVGPVVNFMPDEPPLPFGDLAATAHNVLAGEVLDLAVTVREAGTATALLDFQANPEHHDLAGLELHRDGFAAFLAAATAHPDRPIAALDVLSPALRRELLVTRNATERTLPATTVPELVARQVGLAPDRVAVLAGGTTWTYRELLDRADRLAARLVDLGVGPEDRVAVGLPRSPELVAALLAVLRAGAAYVPVDLTYPADRVRYMLTDLAAPCAVTDGTTELPGATTAVPVDGPAGAVAVPRVPDPAHPAYVIYTSGSTGRPKGVVVAHEALLNLTLDWAARFDLGPGSRVLQYMSPSFDPMTGDVWPTLISGGALVLAPDGQSTSGADLVELIRARRVTHACVPPVVLAQLPRADLPDLRFAQTGGEAPNPAVLSRWAEGRRGFNLYGPTEVTVMSTAWEVTPGAGAPPIGRPIANTRVYVLDRDLAPVPPGLPGELHLAGAGLARGYLRDPGATAARFVPCPFGPPGDRMYATGDLVRWRADGQLEYLRRVDHQVKLRGFRVEPGEVEVALSAHPGVRAAVAVVREDRTGARQLIAYAQRAAGAAPTPAGLREFAGTRLPEYMVPAAVVVLDELPVTPNGKVDRAALPAPGFAAEVPHRAPADEVERLLCGLFAEVLGVERVGVDDSFFDRGGDSIKVLRLVTRVLAQAEAAGLRLTPRDVFANPTVAGLAGVVRAAGVAAAPVIGGTGSALGSVSGAASSAACGAHPVDEREDVWAKALQIPDPELGPRTGITARLRVDLPAADAAAITQDLPRLYGATIAEILLTGFASAFARWRTARTGHPGAAVLCEVHRPGAGSHPVGVEPGELPGPALELVKERVREAGGLDYRAIHPGAPVPQVGFGELADDATEPSPHAVELRFAARDDRVTAELRWDTGTCDERGAHELAELWRASVATLAAHASEPGAGGLTPSDVPLVRLTQPQLDVLTARYPDVVDVLPLSPLQAGFLFHHLVADGRPDAYTSQIRFDLRGPLDPVALRGAAEEVVRAHPNLRAGFHHDDVFPEPVQVVHADAIPDWDQRTTRDHTAEEAAEAAAHERQRGFDLRTAPLLRFLLLRLSPDHHRLVLTAHHVLWDGWSTALLVHELFSRAAGGPPPPRADYADYLAWLAAQDHEAAAAAWAEALSGLPRPCLVAGGPSGHGDTAQRHLEHELDEGATASLAGRARAAGVTVFTAVQYAWARLLSRVTGSDDVVFGVSVSGRPAELAGAEHVVGLLTNTVPVRVRIGAGGSARDDLVRLQAEQVALLPHHHAGLAEVQRRVGRGELFDTAISYLNDSLDIAGRASVPGGPLVDRVEVDDGTHHALRLAVVPGPRTALRLGYRTDAFSPAEAAALLAALVAELTAAD</sequence>
<dbReference type="InterPro" id="IPR010071">
    <property type="entry name" value="AA_adenyl_dom"/>
</dbReference>
<dbReference type="Gene3D" id="3.30.300.30">
    <property type="match status" value="1"/>
</dbReference>
<dbReference type="InterPro" id="IPR036736">
    <property type="entry name" value="ACP-like_sf"/>
</dbReference>
<dbReference type="RefSeq" id="WP_344042451.1">
    <property type="nucleotide sequence ID" value="NZ_BAAAKE010000034.1"/>
</dbReference>
<dbReference type="InterPro" id="IPR009081">
    <property type="entry name" value="PP-bd_ACP"/>
</dbReference>
<comment type="caution">
    <text evidence="6">The sequence shown here is derived from an EMBL/GenBank/DDBJ whole genome shotgun (WGS) entry which is preliminary data.</text>
</comment>
<dbReference type="InterPro" id="IPR000873">
    <property type="entry name" value="AMP-dep_synth/lig_dom"/>
</dbReference>
<dbReference type="PANTHER" id="PTHR45527">
    <property type="entry name" value="NONRIBOSOMAL PEPTIDE SYNTHETASE"/>
    <property type="match status" value="1"/>
</dbReference>
<dbReference type="PROSITE" id="PS00455">
    <property type="entry name" value="AMP_BINDING"/>
    <property type="match status" value="1"/>
</dbReference>
<dbReference type="Pfam" id="PF00550">
    <property type="entry name" value="PP-binding"/>
    <property type="match status" value="1"/>
</dbReference>
<keyword evidence="3" id="KW-0597">Phosphoprotein</keyword>
<dbReference type="CDD" id="cd05930">
    <property type="entry name" value="A_NRPS"/>
    <property type="match status" value="1"/>
</dbReference>
<dbReference type="SMART" id="SM00823">
    <property type="entry name" value="PKS_PP"/>
    <property type="match status" value="1"/>
</dbReference>
<protein>
    <submittedName>
        <fullName evidence="6">Amino acid adenylation domain-containing protein</fullName>
    </submittedName>
</protein>
<evidence type="ECO:0000313" key="7">
    <source>
        <dbReference type="Proteomes" id="UP001595833"/>
    </source>
</evidence>
<accession>A0ABV9YDG3</accession>
<dbReference type="InterPro" id="IPR020806">
    <property type="entry name" value="PKS_PP-bd"/>
</dbReference>
<dbReference type="PANTHER" id="PTHR45527:SF1">
    <property type="entry name" value="FATTY ACID SYNTHASE"/>
    <property type="match status" value="1"/>
</dbReference>
<dbReference type="NCBIfam" id="TIGR01733">
    <property type="entry name" value="AA-adenyl-dom"/>
    <property type="match status" value="1"/>
</dbReference>
<dbReference type="InterPro" id="IPR045851">
    <property type="entry name" value="AMP-bd_C_sf"/>
</dbReference>
<evidence type="ECO:0000256" key="2">
    <source>
        <dbReference type="ARBA" id="ARBA00022450"/>
    </source>
</evidence>
<dbReference type="Pfam" id="PF00668">
    <property type="entry name" value="Condensation"/>
    <property type="match status" value="2"/>
</dbReference>
<dbReference type="InterPro" id="IPR001242">
    <property type="entry name" value="Condensation_dom"/>
</dbReference>
<dbReference type="InterPro" id="IPR042099">
    <property type="entry name" value="ANL_N_sf"/>
</dbReference>
<proteinExistence type="predicted"/>
<evidence type="ECO:0000259" key="5">
    <source>
        <dbReference type="PROSITE" id="PS50075"/>
    </source>
</evidence>
<dbReference type="SUPFAM" id="SSF47336">
    <property type="entry name" value="ACP-like"/>
    <property type="match status" value="1"/>
</dbReference>
<dbReference type="PROSITE" id="PS50075">
    <property type="entry name" value="CARRIER"/>
    <property type="match status" value="1"/>
</dbReference>
<keyword evidence="2" id="KW-0596">Phosphopantetheine</keyword>
<comment type="cofactor">
    <cofactor evidence="1">
        <name>pantetheine 4'-phosphate</name>
        <dbReference type="ChEBI" id="CHEBI:47942"/>
    </cofactor>
</comment>
<dbReference type="Proteomes" id="UP001595833">
    <property type="component" value="Unassembled WGS sequence"/>
</dbReference>
<dbReference type="Gene3D" id="1.10.1200.10">
    <property type="entry name" value="ACP-like"/>
    <property type="match status" value="1"/>
</dbReference>
<organism evidence="6 7">
    <name type="scientific">Saccharothrix xinjiangensis</name>
    <dbReference type="NCBI Taxonomy" id="204798"/>
    <lineage>
        <taxon>Bacteria</taxon>
        <taxon>Bacillati</taxon>
        <taxon>Actinomycetota</taxon>
        <taxon>Actinomycetes</taxon>
        <taxon>Pseudonocardiales</taxon>
        <taxon>Pseudonocardiaceae</taxon>
        <taxon>Saccharothrix</taxon>
    </lineage>
</organism>
<dbReference type="EMBL" id="JBHSJB010000050">
    <property type="protein sequence ID" value="MFC5059916.1"/>
    <property type="molecule type" value="Genomic_DNA"/>
</dbReference>
<gene>
    <name evidence="6" type="ORF">ACFPFM_39905</name>
</gene>
<dbReference type="InterPro" id="IPR020845">
    <property type="entry name" value="AMP-binding_CS"/>
</dbReference>
<feature type="domain" description="Carrier" evidence="5">
    <location>
        <begin position="966"/>
        <end position="1044"/>
    </location>
</feature>
<feature type="region of interest" description="Disordered" evidence="4">
    <location>
        <begin position="1"/>
        <end position="21"/>
    </location>
</feature>
<dbReference type="InterPro" id="IPR023213">
    <property type="entry name" value="CAT-like_dom_sf"/>
</dbReference>
<evidence type="ECO:0000313" key="6">
    <source>
        <dbReference type="EMBL" id="MFC5059916.1"/>
    </source>
</evidence>
<dbReference type="Gene3D" id="3.30.559.10">
    <property type="entry name" value="Chloramphenicol acetyltransferase-like domain"/>
    <property type="match status" value="2"/>
</dbReference>
<dbReference type="InterPro" id="IPR025110">
    <property type="entry name" value="AMP-bd_C"/>
</dbReference>
<dbReference type="Gene3D" id="3.40.50.12780">
    <property type="entry name" value="N-terminal domain of ligase-like"/>
    <property type="match status" value="1"/>
</dbReference>
<dbReference type="Pfam" id="PF00501">
    <property type="entry name" value="AMP-binding"/>
    <property type="match status" value="1"/>
</dbReference>
<dbReference type="Pfam" id="PF13193">
    <property type="entry name" value="AMP-binding_C"/>
    <property type="match status" value="1"/>
</dbReference>
<dbReference type="SUPFAM" id="SSF52777">
    <property type="entry name" value="CoA-dependent acyltransferases"/>
    <property type="match status" value="5"/>
</dbReference>
<feature type="region of interest" description="Disordered" evidence="4">
    <location>
        <begin position="1386"/>
        <end position="1406"/>
    </location>
</feature>